<dbReference type="InterPro" id="IPR046342">
    <property type="entry name" value="CBS_dom_sf"/>
</dbReference>
<dbReference type="PANTHER" id="PTHR32089">
    <property type="entry name" value="METHYL-ACCEPTING CHEMOTAXIS PROTEIN MCPB"/>
    <property type="match status" value="1"/>
</dbReference>
<feature type="domain" description="Methyl-accepting transducer" evidence="3">
    <location>
        <begin position="160"/>
        <end position="376"/>
    </location>
</feature>
<reference evidence="4 5" key="1">
    <citation type="submission" date="2020-08" db="EMBL/GenBank/DDBJ databases">
        <title>Cohnella phylogeny.</title>
        <authorList>
            <person name="Dunlap C."/>
        </authorList>
    </citation>
    <scope>NUCLEOTIDE SEQUENCE [LARGE SCALE GENOMIC DNA]</scope>
    <source>
        <strain evidence="4 5">CBP 2801</strain>
    </source>
</reference>
<evidence type="ECO:0000256" key="2">
    <source>
        <dbReference type="PROSITE-ProRule" id="PRU00284"/>
    </source>
</evidence>
<dbReference type="GO" id="GO:0007165">
    <property type="term" value="P:signal transduction"/>
    <property type="evidence" value="ECO:0007669"/>
    <property type="project" value="UniProtKB-KW"/>
</dbReference>
<accession>A0A7X0VWQ6</accession>
<dbReference type="Gene3D" id="3.10.580.10">
    <property type="entry name" value="CBS-domain"/>
    <property type="match status" value="1"/>
</dbReference>
<comment type="caution">
    <text evidence="4">The sequence shown here is derived from an EMBL/GenBank/DDBJ whole genome shotgun (WGS) entry which is preliminary data.</text>
</comment>
<dbReference type="InterPro" id="IPR004089">
    <property type="entry name" value="MCPsignal_dom"/>
</dbReference>
<dbReference type="AlphaFoldDB" id="A0A7X0VWQ6"/>
<dbReference type="InterPro" id="IPR000644">
    <property type="entry name" value="CBS_dom"/>
</dbReference>
<dbReference type="RefSeq" id="WP_185130315.1">
    <property type="nucleotide sequence ID" value="NZ_JACJVO010000021.1"/>
</dbReference>
<dbReference type="Gene3D" id="1.10.287.950">
    <property type="entry name" value="Methyl-accepting chemotaxis protein"/>
    <property type="match status" value="1"/>
</dbReference>
<keyword evidence="5" id="KW-1185">Reference proteome</keyword>
<keyword evidence="1 2" id="KW-0807">Transducer</keyword>
<proteinExistence type="predicted"/>
<protein>
    <submittedName>
        <fullName evidence="4">CBS domain-containing protein</fullName>
    </submittedName>
</protein>
<organism evidence="4 5">
    <name type="scientific">Cohnella zeiphila</name>
    <dbReference type="NCBI Taxonomy" id="2761120"/>
    <lineage>
        <taxon>Bacteria</taxon>
        <taxon>Bacillati</taxon>
        <taxon>Bacillota</taxon>
        <taxon>Bacilli</taxon>
        <taxon>Bacillales</taxon>
        <taxon>Paenibacillaceae</taxon>
        <taxon>Cohnella</taxon>
    </lineage>
</organism>
<dbReference type="Proteomes" id="UP000564644">
    <property type="component" value="Unassembled WGS sequence"/>
</dbReference>
<sequence length="387" mass="42603">MQKNGQPMKDLLTPMQEGVAAAFFSSLRLTEWVRSCPLVAPDQLCTEVSELFRRRTELECVAIVDEAQRPLGLMMKHRFFQQLGSRFGTALFGDKPISALMDRSPLLTEWDTPPQELIDRALSRSDETLYDTVVVTEGGKTLGVLTISDLLQLSRLLQKEASDRQVQTAREAEGMIGSIHEAVVKVAETADRSRQSGERISEATEKGREELMLTLELFRHWTGSAEEQEASASVLLERAKEAFDIAAVIAELADRCNLLAVNAQIEAARAGEHGRGFAVVAREVRELADLTKQSAQRINRQLGDMAQAAGAVAESVGKGKRKADEGVVHVGNAEAAFSRLWEIGADNRIAAQRMAEASREASAVTNRIRERMAALTAELGRKRYLTT</sequence>
<dbReference type="SUPFAM" id="SSF58104">
    <property type="entry name" value="Methyl-accepting chemotaxis protein (MCP) signaling domain"/>
    <property type="match status" value="1"/>
</dbReference>
<dbReference type="SUPFAM" id="SSF54631">
    <property type="entry name" value="CBS-domain pair"/>
    <property type="match status" value="1"/>
</dbReference>
<name>A0A7X0VWQ6_9BACL</name>
<gene>
    <name evidence="4" type="ORF">H7C18_17145</name>
</gene>
<dbReference type="GO" id="GO:0016020">
    <property type="term" value="C:membrane"/>
    <property type="evidence" value="ECO:0007669"/>
    <property type="project" value="InterPro"/>
</dbReference>
<evidence type="ECO:0000313" key="4">
    <source>
        <dbReference type="EMBL" id="MBB6732652.1"/>
    </source>
</evidence>
<dbReference type="EMBL" id="JACJVO010000021">
    <property type="protein sequence ID" value="MBB6732652.1"/>
    <property type="molecule type" value="Genomic_DNA"/>
</dbReference>
<evidence type="ECO:0000259" key="3">
    <source>
        <dbReference type="PROSITE" id="PS50111"/>
    </source>
</evidence>
<dbReference type="PANTHER" id="PTHR32089:SF112">
    <property type="entry name" value="LYSOZYME-LIKE PROTEIN-RELATED"/>
    <property type="match status" value="1"/>
</dbReference>
<evidence type="ECO:0000313" key="5">
    <source>
        <dbReference type="Proteomes" id="UP000564644"/>
    </source>
</evidence>
<dbReference type="PROSITE" id="PS50111">
    <property type="entry name" value="CHEMOTAXIS_TRANSDUC_2"/>
    <property type="match status" value="1"/>
</dbReference>
<dbReference type="SMART" id="SM00283">
    <property type="entry name" value="MA"/>
    <property type="match status" value="1"/>
</dbReference>
<dbReference type="Pfam" id="PF00571">
    <property type="entry name" value="CBS"/>
    <property type="match status" value="1"/>
</dbReference>
<dbReference type="Pfam" id="PF00015">
    <property type="entry name" value="MCPsignal"/>
    <property type="match status" value="1"/>
</dbReference>
<evidence type="ECO:0000256" key="1">
    <source>
        <dbReference type="ARBA" id="ARBA00023224"/>
    </source>
</evidence>